<reference evidence="2" key="1">
    <citation type="journal article" date="2019" name="Int. J. Syst. Evol. Microbiol.">
        <title>The Global Catalogue of Microorganisms (GCM) 10K type strain sequencing project: providing services to taxonomists for standard genome sequencing and annotation.</title>
        <authorList>
            <consortium name="The Broad Institute Genomics Platform"/>
            <consortium name="The Broad Institute Genome Sequencing Center for Infectious Disease"/>
            <person name="Wu L."/>
            <person name="Ma J."/>
        </authorList>
    </citation>
    <scope>NUCLEOTIDE SEQUENCE [LARGE SCALE GENOMIC DNA]</scope>
    <source>
        <strain evidence="2">JCM 18409</strain>
    </source>
</reference>
<dbReference type="Proteomes" id="UP001501759">
    <property type="component" value="Unassembled WGS sequence"/>
</dbReference>
<dbReference type="Gene3D" id="3.40.50.720">
    <property type="entry name" value="NAD(P)-binding Rossmann-like Domain"/>
    <property type="match status" value="1"/>
</dbReference>
<evidence type="ECO:0008006" key="3">
    <source>
        <dbReference type="Google" id="ProtNLM"/>
    </source>
</evidence>
<proteinExistence type="predicted"/>
<accession>A0ABP9J6B4</accession>
<protein>
    <recommendedName>
        <fullName evidence="3">Zinc-binding dehydrogenase</fullName>
    </recommendedName>
</protein>
<organism evidence="1 2">
    <name type="scientific">Streptomyces siamensis</name>
    <dbReference type="NCBI Taxonomy" id="1274986"/>
    <lineage>
        <taxon>Bacteria</taxon>
        <taxon>Bacillati</taxon>
        <taxon>Actinomycetota</taxon>
        <taxon>Actinomycetes</taxon>
        <taxon>Kitasatosporales</taxon>
        <taxon>Streptomycetaceae</taxon>
        <taxon>Streptomyces</taxon>
    </lineage>
</organism>
<sequence>MVLVGLTPQPLTITDGKRFSWNRNQIRGHYGSSPQHVEQLIRPASVGRLDLSPSISGHVPPADAAEAVQRLENKVGDPIRLVLVP</sequence>
<keyword evidence="2" id="KW-1185">Reference proteome</keyword>
<gene>
    <name evidence="1" type="ORF">GCM10023335_53690</name>
</gene>
<evidence type="ECO:0000313" key="1">
    <source>
        <dbReference type="EMBL" id="GAA5022083.1"/>
    </source>
</evidence>
<name>A0ABP9J6B4_9ACTN</name>
<dbReference type="Gene3D" id="3.90.180.10">
    <property type="entry name" value="Medium-chain alcohol dehydrogenases, catalytic domain"/>
    <property type="match status" value="1"/>
</dbReference>
<comment type="caution">
    <text evidence="1">The sequence shown here is derived from an EMBL/GenBank/DDBJ whole genome shotgun (WGS) entry which is preliminary data.</text>
</comment>
<evidence type="ECO:0000313" key="2">
    <source>
        <dbReference type="Proteomes" id="UP001501759"/>
    </source>
</evidence>
<dbReference type="EMBL" id="BAABKB010000021">
    <property type="protein sequence ID" value="GAA5022083.1"/>
    <property type="molecule type" value="Genomic_DNA"/>
</dbReference>